<keyword evidence="3" id="KW-1185">Reference proteome</keyword>
<comment type="similarity">
    <text evidence="1">Belongs to the TmoD/XamoD family.</text>
</comment>
<reference evidence="2" key="2">
    <citation type="submission" date="2023-01" db="EMBL/GenBank/DDBJ databases">
        <authorList>
            <person name="Sun Q."/>
            <person name="Evtushenko L."/>
        </authorList>
    </citation>
    <scope>NUCLEOTIDE SEQUENCE</scope>
    <source>
        <strain evidence="2">VKM Ac-1069</strain>
    </source>
</reference>
<dbReference type="Gene3D" id="3.90.56.10">
    <property type="entry name" value="Monooxygenase component MmoB/DmpM"/>
    <property type="match status" value="1"/>
</dbReference>
<accession>A0A9W6P0D3</accession>
<dbReference type="InterPro" id="IPR003454">
    <property type="entry name" value="MOase_MmoB_DmpM"/>
</dbReference>
<dbReference type="InterPro" id="IPR036889">
    <property type="entry name" value="mOase_MmoB_DmpM_sf"/>
</dbReference>
<dbReference type="GO" id="GO:0004497">
    <property type="term" value="F:monooxygenase activity"/>
    <property type="evidence" value="ECO:0007669"/>
    <property type="project" value="UniProtKB-KW"/>
</dbReference>
<comment type="caution">
    <text evidence="2">The sequence shown here is derived from an EMBL/GenBank/DDBJ whole genome shotgun (WGS) entry which is preliminary data.</text>
</comment>
<name>A0A9W6P0D3_9PSEU</name>
<reference evidence="2" key="1">
    <citation type="journal article" date="2014" name="Int. J. Syst. Evol. Microbiol.">
        <title>Complete genome sequence of Corynebacterium casei LMG S-19264T (=DSM 44701T), isolated from a smear-ripened cheese.</title>
        <authorList>
            <consortium name="US DOE Joint Genome Institute (JGI-PGF)"/>
            <person name="Walter F."/>
            <person name="Albersmeier A."/>
            <person name="Kalinowski J."/>
            <person name="Ruckert C."/>
        </authorList>
    </citation>
    <scope>NUCLEOTIDE SEQUENCE</scope>
    <source>
        <strain evidence="2">VKM Ac-1069</strain>
    </source>
</reference>
<dbReference type="Pfam" id="PF02406">
    <property type="entry name" value="MmoB_DmpM"/>
    <property type="match status" value="1"/>
</dbReference>
<dbReference type="Proteomes" id="UP001143463">
    <property type="component" value="Unassembled WGS sequence"/>
</dbReference>
<evidence type="ECO:0000313" key="2">
    <source>
        <dbReference type="EMBL" id="GLL15466.1"/>
    </source>
</evidence>
<dbReference type="EMBL" id="BSFQ01000047">
    <property type="protein sequence ID" value="GLL15466.1"/>
    <property type="molecule type" value="Genomic_DNA"/>
</dbReference>
<dbReference type="AlphaFoldDB" id="A0A9W6P0D3"/>
<evidence type="ECO:0000313" key="3">
    <source>
        <dbReference type="Proteomes" id="UP001143463"/>
    </source>
</evidence>
<keyword evidence="2" id="KW-0503">Monooxygenase</keyword>
<evidence type="ECO:0000256" key="1">
    <source>
        <dbReference type="ARBA" id="ARBA00006313"/>
    </source>
</evidence>
<dbReference type="RefSeq" id="WP_037052660.1">
    <property type="nucleotide sequence ID" value="NZ_BAAAUZ010000028.1"/>
</dbReference>
<sequence>MTTFKTAESPFKSDNTASNMCGFTLMNSQVGVLIANVLARLDNVKVTPLPSMIRVDGKDKFEVVYADVDEEAGEDEDWFNAAEFEEAMSTHYGRMVHLDDRTIMFANPEDAAEYLDFDLKPIQ</sequence>
<dbReference type="NCBIfam" id="NF045941">
    <property type="entry name" value="PropMonoxMimD"/>
    <property type="match status" value="1"/>
</dbReference>
<dbReference type="SUPFAM" id="SSF56029">
    <property type="entry name" value="Monooxygenase (hydroxylase) regulatory protein"/>
    <property type="match status" value="1"/>
</dbReference>
<proteinExistence type="inferred from homology"/>
<keyword evidence="2" id="KW-0560">Oxidoreductase</keyword>
<gene>
    <name evidence="2" type="ORF">GCM10017577_66170</name>
</gene>
<protein>
    <submittedName>
        <fullName evidence="2">Monooxygenase</fullName>
    </submittedName>
</protein>
<organism evidence="2 3">
    <name type="scientific">Pseudonocardia halophobica</name>
    <dbReference type="NCBI Taxonomy" id="29401"/>
    <lineage>
        <taxon>Bacteria</taxon>
        <taxon>Bacillati</taxon>
        <taxon>Actinomycetota</taxon>
        <taxon>Actinomycetes</taxon>
        <taxon>Pseudonocardiales</taxon>
        <taxon>Pseudonocardiaceae</taxon>
        <taxon>Pseudonocardia</taxon>
    </lineage>
</organism>